<dbReference type="CDD" id="cd00086">
    <property type="entry name" value="homeodomain"/>
    <property type="match status" value="1"/>
</dbReference>
<dbReference type="InterPro" id="IPR009057">
    <property type="entry name" value="Homeodomain-like_sf"/>
</dbReference>
<comment type="caution">
    <text evidence="5">The sequence shown here is derived from an EMBL/GenBank/DDBJ whole genome shotgun (WGS) entry which is preliminary data.</text>
</comment>
<evidence type="ECO:0000256" key="1">
    <source>
        <dbReference type="PROSITE-ProRule" id="PRU00108"/>
    </source>
</evidence>
<organism evidence="5 7">
    <name type="scientific">Adineta steineri</name>
    <dbReference type="NCBI Taxonomy" id="433720"/>
    <lineage>
        <taxon>Eukaryota</taxon>
        <taxon>Metazoa</taxon>
        <taxon>Spiralia</taxon>
        <taxon>Gnathifera</taxon>
        <taxon>Rotifera</taxon>
        <taxon>Eurotatoria</taxon>
        <taxon>Bdelloidea</taxon>
        <taxon>Adinetida</taxon>
        <taxon>Adinetidae</taxon>
        <taxon>Adineta</taxon>
    </lineage>
</organism>
<dbReference type="EMBL" id="CAJNOE010000025">
    <property type="protein sequence ID" value="CAF0758377.1"/>
    <property type="molecule type" value="Genomic_DNA"/>
</dbReference>
<accession>A0A813PYP2</accession>
<dbReference type="EMBL" id="CAJOBB010000109">
    <property type="protein sequence ID" value="CAF3566268.1"/>
    <property type="molecule type" value="Genomic_DNA"/>
</dbReference>
<keyword evidence="1 2" id="KW-0371">Homeobox</keyword>
<proteinExistence type="predicted"/>
<evidence type="ECO:0000256" key="2">
    <source>
        <dbReference type="RuleBase" id="RU000682"/>
    </source>
</evidence>
<dbReference type="SMART" id="SM00389">
    <property type="entry name" value="HOX"/>
    <property type="match status" value="1"/>
</dbReference>
<feature type="region of interest" description="Disordered" evidence="3">
    <location>
        <begin position="137"/>
        <end position="157"/>
    </location>
</feature>
<keyword evidence="1 2" id="KW-0539">Nucleus</keyword>
<dbReference type="SUPFAM" id="SSF46689">
    <property type="entry name" value="Homeodomain-like"/>
    <property type="match status" value="1"/>
</dbReference>
<dbReference type="Proteomes" id="UP000663860">
    <property type="component" value="Unassembled WGS sequence"/>
</dbReference>
<protein>
    <recommendedName>
        <fullName evidence="4">Homeobox domain-containing protein</fullName>
    </recommendedName>
</protein>
<gene>
    <name evidence="5" type="ORF">IZO911_LOCUS4568</name>
    <name evidence="6" type="ORF">KXQ929_LOCUS3396</name>
</gene>
<feature type="DNA-binding region" description="Homeobox" evidence="1">
    <location>
        <begin position="86"/>
        <end position="145"/>
    </location>
</feature>
<evidence type="ECO:0000259" key="4">
    <source>
        <dbReference type="PROSITE" id="PS50071"/>
    </source>
</evidence>
<evidence type="ECO:0000313" key="6">
    <source>
        <dbReference type="EMBL" id="CAF3566268.1"/>
    </source>
</evidence>
<dbReference type="PROSITE" id="PS50071">
    <property type="entry name" value="HOMEOBOX_2"/>
    <property type="match status" value="1"/>
</dbReference>
<dbReference type="Pfam" id="PF00046">
    <property type="entry name" value="Homeodomain"/>
    <property type="match status" value="1"/>
</dbReference>
<evidence type="ECO:0000256" key="3">
    <source>
        <dbReference type="SAM" id="MobiDB-lite"/>
    </source>
</evidence>
<dbReference type="GO" id="GO:0003677">
    <property type="term" value="F:DNA binding"/>
    <property type="evidence" value="ECO:0007669"/>
    <property type="project" value="UniProtKB-UniRule"/>
</dbReference>
<evidence type="ECO:0000313" key="5">
    <source>
        <dbReference type="EMBL" id="CAF0758377.1"/>
    </source>
</evidence>
<dbReference type="AlphaFoldDB" id="A0A813PYP2"/>
<dbReference type="InterPro" id="IPR001356">
    <property type="entry name" value="HD"/>
</dbReference>
<dbReference type="GO" id="GO:0005634">
    <property type="term" value="C:nucleus"/>
    <property type="evidence" value="ECO:0007669"/>
    <property type="project" value="UniProtKB-SubCell"/>
</dbReference>
<feature type="domain" description="Homeobox" evidence="4">
    <location>
        <begin position="84"/>
        <end position="144"/>
    </location>
</feature>
<dbReference type="Gene3D" id="1.10.10.60">
    <property type="entry name" value="Homeodomain-like"/>
    <property type="match status" value="1"/>
</dbReference>
<dbReference type="Proteomes" id="UP000663868">
    <property type="component" value="Unassembled WGS sequence"/>
</dbReference>
<name>A0A813PYP2_9BILA</name>
<reference evidence="5" key="1">
    <citation type="submission" date="2021-02" db="EMBL/GenBank/DDBJ databases">
        <authorList>
            <person name="Nowell W R."/>
        </authorList>
    </citation>
    <scope>NUCLEOTIDE SEQUENCE</scope>
</reference>
<comment type="subcellular location">
    <subcellularLocation>
        <location evidence="1 2">Nucleus</location>
    </subcellularLocation>
</comment>
<sequence length="157" mass="18277">MNNNYFSSSFEDQVPSCNYSFEYSSPSTSAYGYSSFLPPSGPHCPFHTPHTFYSPVLSSTNFSPASYTYQQQSQVESPNIQQDRTPLRRHQCFKKNELQILHQAYIRDAHPSIDILRQLAVQLKVSIDKIRQWFKNRRHSDKQKRREASTTQPSKII</sequence>
<evidence type="ECO:0000313" key="7">
    <source>
        <dbReference type="Proteomes" id="UP000663860"/>
    </source>
</evidence>
<keyword evidence="1 2" id="KW-0238">DNA-binding</keyword>